<keyword evidence="5" id="KW-1185">Reference proteome</keyword>
<keyword evidence="2" id="KW-0812">Transmembrane</keyword>
<dbReference type="InterPro" id="IPR010131">
    <property type="entry name" value="MdtP/NodT-like"/>
</dbReference>
<protein>
    <submittedName>
        <fullName evidence="4">Transporter</fullName>
    </submittedName>
</protein>
<evidence type="ECO:0000256" key="1">
    <source>
        <dbReference type="ARBA" id="ARBA00007613"/>
    </source>
</evidence>
<evidence type="ECO:0000313" key="5">
    <source>
        <dbReference type="Proteomes" id="UP000249842"/>
    </source>
</evidence>
<dbReference type="PANTHER" id="PTHR30203:SF32">
    <property type="entry name" value="CATION EFFLUX SYSTEM PROTEIN CUSC"/>
    <property type="match status" value="1"/>
</dbReference>
<comment type="subcellular location">
    <subcellularLocation>
        <location evidence="2">Cell membrane</location>
        <topology evidence="2">Lipid-anchor</topology>
    </subcellularLocation>
</comment>
<dbReference type="Gene3D" id="2.20.200.10">
    <property type="entry name" value="Outer membrane efflux proteins (OEP)"/>
    <property type="match status" value="1"/>
</dbReference>
<dbReference type="Proteomes" id="UP000249842">
    <property type="component" value="Unassembled WGS sequence"/>
</dbReference>
<dbReference type="InterPro" id="IPR003423">
    <property type="entry name" value="OMP_efflux"/>
</dbReference>
<gene>
    <name evidence="4" type="ORF">DJ021_02380</name>
</gene>
<dbReference type="OrthoDB" id="7181739at2"/>
<evidence type="ECO:0000256" key="2">
    <source>
        <dbReference type="RuleBase" id="RU362097"/>
    </source>
</evidence>
<keyword evidence="2" id="KW-0472">Membrane</keyword>
<dbReference type="GO" id="GO:0005886">
    <property type="term" value="C:plasma membrane"/>
    <property type="evidence" value="ECO:0007669"/>
    <property type="project" value="UniProtKB-SubCell"/>
</dbReference>
<dbReference type="EMBL" id="QFYP01000001">
    <property type="protein sequence ID" value="RAK58728.1"/>
    <property type="molecule type" value="Genomic_DNA"/>
</dbReference>
<evidence type="ECO:0000313" key="4">
    <source>
        <dbReference type="EMBL" id="RAK58728.1"/>
    </source>
</evidence>
<dbReference type="NCBIfam" id="TIGR01845">
    <property type="entry name" value="outer_NodT"/>
    <property type="match status" value="1"/>
</dbReference>
<keyword evidence="2" id="KW-1134">Transmembrane beta strand</keyword>
<dbReference type="AlphaFoldDB" id="A0A328B149"/>
<keyword evidence="2" id="KW-0564">Palmitate</keyword>
<dbReference type="RefSeq" id="WP_111456021.1">
    <property type="nucleotide sequence ID" value="NZ_QFYP01000001.1"/>
</dbReference>
<proteinExistence type="inferred from homology"/>
<keyword evidence="2" id="KW-0449">Lipoprotein</keyword>
<accession>A0A328B149</accession>
<comment type="similarity">
    <text evidence="1 2">Belongs to the outer membrane factor (OMF) (TC 1.B.17) family.</text>
</comment>
<dbReference type="Pfam" id="PF02321">
    <property type="entry name" value="OEP"/>
    <property type="match status" value="2"/>
</dbReference>
<sequence>MMRGLTVALAACLAGCSLQPRYVPPALPIPASWPVGDPYLRQSEAALPTVSYRQVFADPRLQTLIGQALVNNRDLRVAAANILAARAQYRIQRAQRLPQVDASGRYAHTGGNGASSGSGSSASSHDNYTVDVGVTAFELDLFGRVRSLSDAALNRYFATEAAGRATRLTLIADVAEAWLTYATDASLLQIARDTAVSADSSVRLTAARLKGGVAPRTDLRQAQTVLATAQADIASLRTAVAQDQNALQLLLGAPVDPALLPASIEDASKGLTTLPVGLSSTVLLRRPDVVQAEYLLRASNAEIGAARAALFPTISLTGALGYASTSLSSLFTGGAFSYSVAPSVSFPIFRGGAGIAGVAYSRAQRDAALAAYEKAVQAGFTETANALARQGTIADELAARQTELVAADDTFHLTDARYRGGADTFLNSLLAQRALYAAQQSRVATQLSAAVNRVELYRAIGGDDTAEPGRTP</sequence>
<dbReference type="GO" id="GO:0015562">
    <property type="term" value="F:efflux transmembrane transporter activity"/>
    <property type="evidence" value="ECO:0007669"/>
    <property type="project" value="InterPro"/>
</dbReference>
<dbReference type="Gene3D" id="1.20.1600.10">
    <property type="entry name" value="Outer membrane efflux proteins (OEP)"/>
    <property type="match status" value="1"/>
</dbReference>
<dbReference type="SUPFAM" id="SSF56954">
    <property type="entry name" value="Outer membrane efflux proteins (OEP)"/>
    <property type="match status" value="1"/>
</dbReference>
<organism evidence="4 5">
    <name type="scientific">Phenylobacterium hankyongense</name>
    <dbReference type="NCBI Taxonomy" id="1813876"/>
    <lineage>
        <taxon>Bacteria</taxon>
        <taxon>Pseudomonadati</taxon>
        <taxon>Pseudomonadota</taxon>
        <taxon>Alphaproteobacteria</taxon>
        <taxon>Caulobacterales</taxon>
        <taxon>Caulobacteraceae</taxon>
        <taxon>Phenylobacterium</taxon>
    </lineage>
</organism>
<name>A0A328B149_9CAUL</name>
<feature type="region of interest" description="Disordered" evidence="3">
    <location>
        <begin position="103"/>
        <end position="123"/>
    </location>
</feature>
<reference evidence="5" key="1">
    <citation type="submission" date="2018-05" db="EMBL/GenBank/DDBJ databases">
        <authorList>
            <person name="Li X."/>
        </authorList>
    </citation>
    <scope>NUCLEOTIDE SEQUENCE [LARGE SCALE GENOMIC DNA]</scope>
    <source>
        <strain evidence="5">HKS-05</strain>
    </source>
</reference>
<comment type="caution">
    <text evidence="4">The sequence shown here is derived from an EMBL/GenBank/DDBJ whole genome shotgun (WGS) entry which is preliminary data.</text>
</comment>
<dbReference type="PANTHER" id="PTHR30203">
    <property type="entry name" value="OUTER MEMBRANE CATION EFFLUX PROTEIN"/>
    <property type="match status" value="1"/>
</dbReference>
<evidence type="ECO:0000256" key="3">
    <source>
        <dbReference type="SAM" id="MobiDB-lite"/>
    </source>
</evidence>